<sequence length="729" mass="83104">MAYPYPYFFPDQVYPTPSSPPEPNADWVDPVEVNKTYLNNTKQECVLEEFKGLKEESLYLLEVFVEEVEMKNDLIESKEDKNNNNPDMTIKVKILNLPFMNTNEPEPAKLPKSSEGPQFTKLLETIYNASGRHVSFVTESGEEQAGVKEETENIQKGGNEKDQKEMREKEVQSKTEERKKLVEQAEQGPKSVRIEEAPKDITSVKIMRGKSALFTMTGFAMIQNLLGHPVTVKATRNDIKNDEDNIEGVILGSTSVMVPDNFRLAVLRSSLPDTILPYLAVKSDKYELLNAQDEEVGSIHLTIVLSSFGKVIVNCVKQTTDDEYEFENTMLLKSMEKTPEKHLPVNPEFAKEVIKMGLPRIRSDTSTEILKFCVTKNIIEVDPETKKQILGVRSCKWFDMVKQSQGKTSSHSKDVRDDTYPCRKNESNDSEGKLQDYQANQFGDRDTGKDYKSNQKDSKGKGKNKQKSNEETLGISVDKGSIGYNNPTTLNFSERLAKLNKGRLNTVSEILNHCYSKKYLKADLNSIKEESLPEFNWFSEVKNTSVQPETKFDYKDTEDWAEVVKLTASMRSSDRKFLDVGPDEFIENCAKTTISHTDNTYKVSKTGNTRLEMNPEVCKCLIRSEKTRLKRSRITTKLKDGNEDKTDDDFAVLWMKHKQICRDLKRTGEIAGQKKPSIYERLEELRIKSDENKEESTDKPLEDAEIKSTDDPRSSIISKSSKKSKRNTL</sequence>
<reference evidence="2" key="1">
    <citation type="submission" date="2015-11" db="EMBL/GenBank/DDBJ databases">
        <title>De novo transcriptome assembly of four potential Pierce s Disease insect vectors from Arizona vineyards.</title>
        <authorList>
            <person name="Tassone E.E."/>
        </authorList>
    </citation>
    <scope>NUCLEOTIDE SEQUENCE</scope>
</reference>
<feature type="compositionally biased region" description="Basic and acidic residues" evidence="1">
    <location>
        <begin position="443"/>
        <end position="460"/>
    </location>
</feature>
<dbReference type="Pfam" id="PF14924">
    <property type="entry name" value="MAP10_N"/>
    <property type="match status" value="1"/>
</dbReference>
<feature type="region of interest" description="Disordered" evidence="1">
    <location>
        <begin position="406"/>
        <end position="474"/>
    </location>
</feature>
<dbReference type="EMBL" id="GECZ01025272">
    <property type="protein sequence ID" value="JAS44497.1"/>
    <property type="molecule type" value="Transcribed_RNA"/>
</dbReference>
<protein>
    <submittedName>
        <fullName evidence="2">Uncharacterized protein</fullName>
    </submittedName>
</protein>
<feature type="region of interest" description="Disordered" evidence="1">
    <location>
        <begin position="686"/>
        <end position="729"/>
    </location>
</feature>
<proteinExistence type="predicted"/>
<organism evidence="2">
    <name type="scientific">Cuerna arida</name>
    <dbReference type="NCBI Taxonomy" id="1464854"/>
    <lineage>
        <taxon>Eukaryota</taxon>
        <taxon>Metazoa</taxon>
        <taxon>Ecdysozoa</taxon>
        <taxon>Arthropoda</taxon>
        <taxon>Hexapoda</taxon>
        <taxon>Insecta</taxon>
        <taxon>Pterygota</taxon>
        <taxon>Neoptera</taxon>
        <taxon>Paraneoptera</taxon>
        <taxon>Hemiptera</taxon>
        <taxon>Auchenorrhyncha</taxon>
        <taxon>Membracoidea</taxon>
        <taxon>Cicadellidae</taxon>
        <taxon>Cicadellinae</taxon>
        <taxon>Proconiini</taxon>
        <taxon>Cuerna</taxon>
    </lineage>
</organism>
<dbReference type="AlphaFoldDB" id="A0A1B6F2Y0"/>
<gene>
    <name evidence="2" type="ORF">g.37678</name>
</gene>
<evidence type="ECO:0000256" key="1">
    <source>
        <dbReference type="SAM" id="MobiDB-lite"/>
    </source>
</evidence>
<accession>A0A1B6F2Y0</accession>
<feature type="compositionally biased region" description="Basic and acidic residues" evidence="1">
    <location>
        <begin position="145"/>
        <end position="183"/>
    </location>
</feature>
<feature type="region of interest" description="Disordered" evidence="1">
    <location>
        <begin position="138"/>
        <end position="191"/>
    </location>
</feature>
<evidence type="ECO:0000313" key="2">
    <source>
        <dbReference type="EMBL" id="JAS44497.1"/>
    </source>
</evidence>
<name>A0A1B6F2Y0_9HEMI</name>
<feature type="compositionally biased region" description="Basic residues" evidence="1">
    <location>
        <begin position="720"/>
        <end position="729"/>
    </location>
</feature>
<feature type="compositionally biased region" description="Basic and acidic residues" evidence="1">
    <location>
        <begin position="411"/>
        <end position="434"/>
    </location>
</feature>
<feature type="compositionally biased region" description="Basic and acidic residues" evidence="1">
    <location>
        <begin position="686"/>
        <end position="713"/>
    </location>
</feature>